<dbReference type="Gene3D" id="2.40.128.110">
    <property type="entry name" value="Lipid/polyisoprenoid-binding, YceI-like"/>
    <property type="match status" value="1"/>
</dbReference>
<evidence type="ECO:0000256" key="1">
    <source>
        <dbReference type="SAM" id="SignalP"/>
    </source>
</evidence>
<sequence>MYSAAVMLGLSTVSFCGAASAAVWTLTPQSQISFKIKSLGLSQVKGDFHHFQSKLRFDPEAPNKGRVELQLEASSVTFSSPELKNLILGSDYFFVEKYKKVKFISTSIQAQAYQHYSVKGNLTIRGVTQPVVFDTKLIPNAENPKLMDVHSKAVINRTAFGMKKSLGGVGEKVHIELKGQWNKQ</sequence>
<evidence type="ECO:0000313" key="4">
    <source>
        <dbReference type="Proteomes" id="UP000282388"/>
    </source>
</evidence>
<dbReference type="SUPFAM" id="SSF101874">
    <property type="entry name" value="YceI-like"/>
    <property type="match status" value="1"/>
</dbReference>
<keyword evidence="4" id="KW-1185">Reference proteome</keyword>
<evidence type="ECO:0000313" key="3">
    <source>
        <dbReference type="EMBL" id="RKG29283.1"/>
    </source>
</evidence>
<feature type="domain" description="Lipid/polyisoprenoid-binding YceI-like" evidence="2">
    <location>
        <begin position="23"/>
        <end position="182"/>
    </location>
</feature>
<dbReference type="OrthoDB" id="1247465at2"/>
<keyword evidence="1" id="KW-0732">Signal</keyword>
<dbReference type="PANTHER" id="PTHR34406:SF1">
    <property type="entry name" value="PROTEIN YCEI"/>
    <property type="match status" value="1"/>
</dbReference>
<feature type="signal peptide" evidence="1">
    <location>
        <begin position="1"/>
        <end position="21"/>
    </location>
</feature>
<organism evidence="3 4">
    <name type="scientific">Acinetobacter tianfuensis</name>
    <dbReference type="NCBI Taxonomy" id="2419603"/>
    <lineage>
        <taxon>Bacteria</taxon>
        <taxon>Pseudomonadati</taxon>
        <taxon>Pseudomonadota</taxon>
        <taxon>Gammaproteobacteria</taxon>
        <taxon>Moraxellales</taxon>
        <taxon>Moraxellaceae</taxon>
        <taxon>Acinetobacter</taxon>
    </lineage>
</organism>
<dbReference type="Pfam" id="PF04264">
    <property type="entry name" value="YceI"/>
    <property type="match status" value="1"/>
</dbReference>
<proteinExistence type="predicted"/>
<gene>
    <name evidence="3" type="ORF">D7V32_15755</name>
</gene>
<name>A0A3A8ELN3_9GAMM</name>
<dbReference type="SMART" id="SM00867">
    <property type="entry name" value="YceI"/>
    <property type="match status" value="1"/>
</dbReference>
<dbReference type="InterPro" id="IPR007372">
    <property type="entry name" value="Lipid/polyisoprenoid-bd_YceI"/>
</dbReference>
<comment type="caution">
    <text evidence="3">The sequence shown here is derived from an EMBL/GenBank/DDBJ whole genome shotgun (WGS) entry which is preliminary data.</text>
</comment>
<dbReference type="Proteomes" id="UP000282388">
    <property type="component" value="Unassembled WGS sequence"/>
</dbReference>
<dbReference type="AlphaFoldDB" id="A0A3A8ELN3"/>
<reference evidence="3 4" key="1">
    <citation type="submission" date="2018-09" db="EMBL/GenBank/DDBJ databases">
        <title>The draft genome of Acinetobacter spp. strains.</title>
        <authorList>
            <person name="Qin J."/>
            <person name="Feng Y."/>
            <person name="Zong Z."/>
        </authorList>
    </citation>
    <scope>NUCLEOTIDE SEQUENCE [LARGE SCALE GENOMIC DNA]</scope>
    <source>
        <strain evidence="3 4">WCHAc060012</strain>
    </source>
</reference>
<evidence type="ECO:0000259" key="2">
    <source>
        <dbReference type="SMART" id="SM00867"/>
    </source>
</evidence>
<feature type="chain" id="PRO_5017250126" evidence="1">
    <location>
        <begin position="22"/>
        <end position="184"/>
    </location>
</feature>
<dbReference type="PANTHER" id="PTHR34406">
    <property type="entry name" value="PROTEIN YCEI"/>
    <property type="match status" value="1"/>
</dbReference>
<dbReference type="InterPro" id="IPR036761">
    <property type="entry name" value="TTHA0802/YceI-like_sf"/>
</dbReference>
<dbReference type="EMBL" id="RAXV01000048">
    <property type="protein sequence ID" value="RKG29283.1"/>
    <property type="molecule type" value="Genomic_DNA"/>
</dbReference>
<protein>
    <submittedName>
        <fullName evidence="3">Polyisoprenoid-binding protein</fullName>
    </submittedName>
</protein>
<accession>A0A3A8ELN3</accession>